<name>A0A2H6LMV6_9NOSO</name>
<dbReference type="Gene3D" id="3.40.50.2000">
    <property type="entry name" value="Glycogen Phosphorylase B"/>
    <property type="match status" value="2"/>
</dbReference>
<dbReference type="CDD" id="cd03801">
    <property type="entry name" value="GT4_PimA-like"/>
    <property type="match status" value="1"/>
</dbReference>
<feature type="domain" description="Glycosyl transferase family 1" evidence="1">
    <location>
        <begin position="233"/>
        <end position="388"/>
    </location>
</feature>
<sequence length="413" mass="46824">MIMKILISAYACEPGQGSEPGVGWNFIREMSKYHHLWVLTSNCHRPGIEAELARQPQPNLNFIYLDPFGLIIDWSQKGKSTQKWVYIHYYLWQMKAYFIGRSLHHQIKFDIVHHVTYVKYTSPSFLCLLPIPFIWGPVGGGELTPKNFWQSLNFRSKIYEFIRNTACFIGECDPFVRLTAKRSILAWATTEDTAKRLQYLGAKNVQIYSQLGISQEELASFADTSPSHRSIIKFISVGRLLHWKGFHLGLLAFAKANISNSEYWVVGEGSARKHLEKITQELGIDQQVKFWGSLSRNETLSKIRDSHVLVHPSLHDSGGLVCLEAMSVGLPVICLNLGGPALQVTQETGFKIQANTPVQTVNDIAQAMISLVAEPKLRLKMGAAGKKRVRDAFSWEFKGLFVAQCYKEVYSQR</sequence>
<dbReference type="Pfam" id="PF00534">
    <property type="entry name" value="Glycos_transf_1"/>
    <property type="match status" value="1"/>
</dbReference>
<evidence type="ECO:0000313" key="2">
    <source>
        <dbReference type="EMBL" id="GBE94548.1"/>
    </source>
</evidence>
<gene>
    <name evidence="2" type="ORF">NCWK1_4325</name>
</gene>
<dbReference type="PANTHER" id="PTHR12526:SF630">
    <property type="entry name" value="GLYCOSYLTRANSFERASE"/>
    <property type="match status" value="1"/>
</dbReference>
<protein>
    <submittedName>
        <fullName evidence="2">Group 1 glycosyl transferase</fullName>
    </submittedName>
</protein>
<dbReference type="SUPFAM" id="SSF53756">
    <property type="entry name" value="UDP-Glycosyltransferase/glycogen phosphorylase"/>
    <property type="match status" value="1"/>
</dbReference>
<evidence type="ECO:0000313" key="3">
    <source>
        <dbReference type="Proteomes" id="UP000236527"/>
    </source>
</evidence>
<keyword evidence="2" id="KW-0808">Transferase</keyword>
<comment type="caution">
    <text evidence="2">The sequence shown here is derived from an EMBL/GenBank/DDBJ whole genome shotgun (WGS) entry which is preliminary data.</text>
</comment>
<accession>A0A2H6LMV6</accession>
<keyword evidence="3" id="KW-1185">Reference proteome</keyword>
<organism evidence="2 3">
    <name type="scientific">Nostoc cycadae WK-1</name>
    <dbReference type="NCBI Taxonomy" id="1861711"/>
    <lineage>
        <taxon>Bacteria</taxon>
        <taxon>Bacillati</taxon>
        <taxon>Cyanobacteriota</taxon>
        <taxon>Cyanophyceae</taxon>
        <taxon>Nostocales</taxon>
        <taxon>Nostocaceae</taxon>
        <taxon>Nostoc</taxon>
    </lineage>
</organism>
<dbReference type="InterPro" id="IPR001296">
    <property type="entry name" value="Glyco_trans_1"/>
</dbReference>
<dbReference type="EMBL" id="BDGE01000080">
    <property type="protein sequence ID" value="GBE94548.1"/>
    <property type="molecule type" value="Genomic_DNA"/>
</dbReference>
<dbReference type="PANTHER" id="PTHR12526">
    <property type="entry name" value="GLYCOSYLTRANSFERASE"/>
    <property type="match status" value="1"/>
</dbReference>
<dbReference type="GO" id="GO:0016757">
    <property type="term" value="F:glycosyltransferase activity"/>
    <property type="evidence" value="ECO:0007669"/>
    <property type="project" value="InterPro"/>
</dbReference>
<dbReference type="Proteomes" id="UP000236527">
    <property type="component" value="Unassembled WGS sequence"/>
</dbReference>
<evidence type="ECO:0000259" key="1">
    <source>
        <dbReference type="Pfam" id="PF00534"/>
    </source>
</evidence>
<reference evidence="3" key="1">
    <citation type="journal article" date="2018" name="Genome Announc.">
        <title>Draft Genome Sequence of the Nitrogen-Fixing and Hormogonia-Inducing Cyanobacterium Nostoc cycadae Strain WK-1, Isolated from the Coralloid Roots of Cycas revoluta.</title>
        <authorList>
            <person name="Kanesaki Y."/>
            <person name="Hirose M."/>
            <person name="Hirose Y."/>
            <person name="Fujisawa T."/>
            <person name="Nakamura Y."/>
            <person name="Watanabe S."/>
            <person name="Matsunaga S."/>
            <person name="Uchida H."/>
            <person name="Murakami A."/>
        </authorList>
    </citation>
    <scope>NUCLEOTIDE SEQUENCE [LARGE SCALE GENOMIC DNA]</scope>
    <source>
        <strain evidence="3">WK-1</strain>
    </source>
</reference>
<dbReference type="AlphaFoldDB" id="A0A2H6LMV6"/>
<proteinExistence type="predicted"/>